<dbReference type="EMBL" id="WTPW01000132">
    <property type="protein sequence ID" value="KAF0543590.1"/>
    <property type="molecule type" value="Genomic_DNA"/>
</dbReference>
<gene>
    <name evidence="1" type="ORF">F8M41_003555</name>
</gene>
<dbReference type="Proteomes" id="UP000439903">
    <property type="component" value="Unassembled WGS sequence"/>
</dbReference>
<reference evidence="1 2" key="1">
    <citation type="journal article" date="2019" name="Environ. Microbiol.">
        <title>At the nexus of three kingdoms: the genome of the mycorrhizal fungus Gigaspora margarita provides insights into plant, endobacterial and fungal interactions.</title>
        <authorList>
            <person name="Venice F."/>
            <person name="Ghignone S."/>
            <person name="Salvioli di Fossalunga A."/>
            <person name="Amselem J."/>
            <person name="Novero M."/>
            <person name="Xianan X."/>
            <person name="Sedzielewska Toro K."/>
            <person name="Morin E."/>
            <person name="Lipzen A."/>
            <person name="Grigoriev I.V."/>
            <person name="Henrissat B."/>
            <person name="Martin F.M."/>
            <person name="Bonfante P."/>
        </authorList>
    </citation>
    <scope>NUCLEOTIDE SEQUENCE [LARGE SCALE GENOMIC DNA]</scope>
    <source>
        <strain evidence="1 2">BEG34</strain>
    </source>
</reference>
<protein>
    <submittedName>
        <fullName evidence="1">Uncharacterized protein</fullName>
    </submittedName>
</protein>
<evidence type="ECO:0000313" key="2">
    <source>
        <dbReference type="Proteomes" id="UP000439903"/>
    </source>
</evidence>
<evidence type="ECO:0000313" key="1">
    <source>
        <dbReference type="EMBL" id="KAF0543590.1"/>
    </source>
</evidence>
<comment type="caution">
    <text evidence="1">The sequence shown here is derived from an EMBL/GenBank/DDBJ whole genome shotgun (WGS) entry which is preliminary data.</text>
</comment>
<dbReference type="AlphaFoldDB" id="A0A8H4ES89"/>
<keyword evidence="2" id="KW-1185">Reference proteome</keyword>
<accession>A0A8H4ES89</accession>
<name>A0A8H4ES89_GIGMA</name>
<organism evidence="1 2">
    <name type="scientific">Gigaspora margarita</name>
    <dbReference type="NCBI Taxonomy" id="4874"/>
    <lineage>
        <taxon>Eukaryota</taxon>
        <taxon>Fungi</taxon>
        <taxon>Fungi incertae sedis</taxon>
        <taxon>Mucoromycota</taxon>
        <taxon>Glomeromycotina</taxon>
        <taxon>Glomeromycetes</taxon>
        <taxon>Diversisporales</taxon>
        <taxon>Gigasporaceae</taxon>
        <taxon>Gigaspora</taxon>
    </lineage>
</organism>
<sequence length="67" mass="7957">MLYFNGNRRIRTMIKRTRMYREISQRQKKTDPLFENILNTVQHLNSSKDKVLKNLQASVPPTSHKAN</sequence>
<proteinExistence type="predicted"/>